<organism evidence="1 2">
    <name type="scientific">Edaphochlamys debaryana</name>
    <dbReference type="NCBI Taxonomy" id="47281"/>
    <lineage>
        <taxon>Eukaryota</taxon>
        <taxon>Viridiplantae</taxon>
        <taxon>Chlorophyta</taxon>
        <taxon>core chlorophytes</taxon>
        <taxon>Chlorophyceae</taxon>
        <taxon>CS clade</taxon>
        <taxon>Chlamydomonadales</taxon>
        <taxon>Chlamydomonadales incertae sedis</taxon>
        <taxon>Edaphochlamys</taxon>
    </lineage>
</organism>
<name>A0A836BZM4_9CHLO</name>
<dbReference type="EMBL" id="JAEHOE010000028">
    <property type="protein sequence ID" value="KAG2494815.1"/>
    <property type="molecule type" value="Genomic_DNA"/>
</dbReference>
<protein>
    <submittedName>
        <fullName evidence="1">Uncharacterized protein</fullName>
    </submittedName>
</protein>
<proteinExistence type="predicted"/>
<dbReference type="PANTHER" id="PTHR34407">
    <property type="entry name" value="EXPRESSED PROTEIN"/>
    <property type="match status" value="1"/>
</dbReference>
<reference evidence="1" key="1">
    <citation type="journal article" date="2020" name="bioRxiv">
        <title>Comparative genomics of Chlamydomonas.</title>
        <authorList>
            <person name="Craig R.J."/>
            <person name="Hasan A.R."/>
            <person name="Ness R.W."/>
            <person name="Keightley P.D."/>
        </authorList>
    </citation>
    <scope>NUCLEOTIDE SEQUENCE</scope>
    <source>
        <strain evidence="1">CCAP 11/70</strain>
    </source>
</reference>
<gene>
    <name evidence="1" type="ORF">HYH03_007057</name>
</gene>
<dbReference type="OrthoDB" id="544608at2759"/>
<keyword evidence="2" id="KW-1185">Reference proteome</keyword>
<dbReference type="Proteomes" id="UP000612055">
    <property type="component" value="Unassembled WGS sequence"/>
</dbReference>
<dbReference type="PANTHER" id="PTHR34407:SF1">
    <property type="entry name" value="SGNH HYDROLASE-TYPE ESTERASE DOMAIN-CONTAINING PROTEIN"/>
    <property type="match status" value="1"/>
</dbReference>
<comment type="caution">
    <text evidence="1">The sequence shown here is derived from an EMBL/GenBank/DDBJ whole genome shotgun (WGS) entry which is preliminary data.</text>
</comment>
<evidence type="ECO:0000313" key="1">
    <source>
        <dbReference type="EMBL" id="KAG2494815.1"/>
    </source>
</evidence>
<evidence type="ECO:0000313" key="2">
    <source>
        <dbReference type="Proteomes" id="UP000612055"/>
    </source>
</evidence>
<accession>A0A836BZM4</accession>
<sequence length="401" mass="44959">MIRKLDSGQPINVVAWGSSVTSEYGGCGTESSRNFLLTPGIPRRCDPWLNTDTATDERDGFATGWGTLFMRLLNDTWPHQDHKFANNGVAGCMLFCDLDSTCEQSVLPNPLDLIIMENMHTWTMPEHIEAAIRNVIHDASIMSPDASRPAVILYNSYAVVETVETVEWTECIAHQRCNTSCIPEANGFKHSVGKALPQTHEPQTLELGALYGIDVLSSNTFLHMLMRDGLMPREGVAACEALSKLFMDTIHPRMLGRYMMGELLFASLQRARDWLQAHPDAVAPGLPMRPYANGSLLLEQKRCYMSTVHGPEFQHHMHAHNVPKSYLDVVSSHGWQLVFYDNNQTHRHKPGLVAWHPDSVLQFRINTDMRQPGFDPGGVAGKCQPDVLVACKRIVCKREKR</sequence>
<dbReference type="AlphaFoldDB" id="A0A836BZM4"/>